<dbReference type="EMBL" id="HE575322">
    <property type="protein sequence ID" value="CCC92861.1"/>
    <property type="molecule type" value="Genomic_DNA"/>
</dbReference>
<proteinExistence type="predicted"/>
<accession>G0UTZ7</accession>
<gene>
    <name evidence="2" type="ORF">TCIL3000_9_2580</name>
</gene>
<feature type="region of interest" description="Disordered" evidence="1">
    <location>
        <begin position="193"/>
        <end position="231"/>
    </location>
</feature>
<dbReference type="VEuPathDB" id="TriTrypDB:TcIL3000_9_2580"/>
<evidence type="ECO:0000313" key="2">
    <source>
        <dbReference type="EMBL" id="CCC92861.1"/>
    </source>
</evidence>
<name>G0UTZ7_TRYCI</name>
<protein>
    <submittedName>
        <fullName evidence="2">Uncharacterized protein</fullName>
    </submittedName>
</protein>
<organism evidence="2">
    <name type="scientific">Trypanosoma congolense (strain IL3000)</name>
    <dbReference type="NCBI Taxonomy" id="1068625"/>
    <lineage>
        <taxon>Eukaryota</taxon>
        <taxon>Discoba</taxon>
        <taxon>Euglenozoa</taxon>
        <taxon>Kinetoplastea</taxon>
        <taxon>Metakinetoplastina</taxon>
        <taxon>Trypanosomatida</taxon>
        <taxon>Trypanosomatidae</taxon>
        <taxon>Trypanosoma</taxon>
        <taxon>Nannomonas</taxon>
    </lineage>
</organism>
<reference evidence="2" key="1">
    <citation type="journal article" date="2012" name="Proc. Natl. Acad. Sci. U.S.A.">
        <title>Antigenic diversity is generated by distinct evolutionary mechanisms in African trypanosome species.</title>
        <authorList>
            <person name="Jackson A.P."/>
            <person name="Berry A."/>
            <person name="Aslett M."/>
            <person name="Allison H.C."/>
            <person name="Burton P."/>
            <person name="Vavrova-Anderson J."/>
            <person name="Brown R."/>
            <person name="Browne H."/>
            <person name="Corton N."/>
            <person name="Hauser H."/>
            <person name="Gamble J."/>
            <person name="Gilderthorp R."/>
            <person name="Marcello L."/>
            <person name="McQuillan J."/>
            <person name="Otto T.D."/>
            <person name="Quail M.A."/>
            <person name="Sanders M.J."/>
            <person name="van Tonder A."/>
            <person name="Ginger M.L."/>
            <person name="Field M.C."/>
            <person name="Barry J.D."/>
            <person name="Hertz-Fowler C."/>
            <person name="Berriman M."/>
        </authorList>
    </citation>
    <scope>NUCLEOTIDE SEQUENCE</scope>
    <source>
        <strain evidence="2">IL3000</strain>
    </source>
</reference>
<sequence length="231" mass="25291">MAKSSRSKWKKAHRRQRAQLEAATVAKRIGRLNKKLKLAATGGLSNVPLQDPEKRFHFVNPQMDRNVPHNCKGLNNNYEQVVSESLDFSKPLKLKPPTTNYYGKSNPDEPHPTKFKFETVSAAAPVAGHALSVKDVERMEARETELTKLENIAGNCIAAQAENEEDTEMEEFVLGCNDAVGETTANLKTLLAGRGLGGTPLQKSKKAAGLAVRPKTRSKTNTAASKSGKRK</sequence>
<dbReference type="AlphaFoldDB" id="G0UTZ7"/>
<evidence type="ECO:0000256" key="1">
    <source>
        <dbReference type="SAM" id="MobiDB-lite"/>
    </source>
</evidence>